<dbReference type="Pfam" id="PF08239">
    <property type="entry name" value="SH3_3"/>
    <property type="match status" value="1"/>
</dbReference>
<dbReference type="SUPFAM" id="SSF54001">
    <property type="entry name" value="Cysteine proteinases"/>
    <property type="match status" value="1"/>
</dbReference>
<evidence type="ECO:0000256" key="1">
    <source>
        <dbReference type="ARBA" id="ARBA00007074"/>
    </source>
</evidence>
<evidence type="ECO:0000256" key="5">
    <source>
        <dbReference type="SAM" id="SignalP"/>
    </source>
</evidence>
<evidence type="ECO:0000256" key="2">
    <source>
        <dbReference type="ARBA" id="ARBA00022670"/>
    </source>
</evidence>
<dbReference type="PROSITE" id="PS51935">
    <property type="entry name" value="NLPC_P60"/>
    <property type="match status" value="1"/>
</dbReference>
<dbReference type="Pfam" id="PF00877">
    <property type="entry name" value="NLPC_P60"/>
    <property type="match status" value="1"/>
</dbReference>
<dbReference type="InterPro" id="IPR003646">
    <property type="entry name" value="SH3-like_bac-type"/>
</dbReference>
<keyword evidence="4" id="KW-0788">Thiol protease</keyword>
<dbReference type="GO" id="GO:0006508">
    <property type="term" value="P:proteolysis"/>
    <property type="evidence" value="ECO:0007669"/>
    <property type="project" value="UniProtKB-KW"/>
</dbReference>
<accession>A0A433RTW0</accession>
<evidence type="ECO:0000256" key="4">
    <source>
        <dbReference type="ARBA" id="ARBA00022807"/>
    </source>
</evidence>
<sequence length="235" mass="25474">MNFKGLTTAFTAGALALSLAFTSVNPVNEPIEAQASEQQEDYSATKFVYSYDGSLNVRKAANVKSAKVQTLKNGKKVRLTAKKVIGNTTWVYGTANGKKGWMNASYLTETKKVSADTSNVISYGERFLGTPYVWGGTRPGGFDCSGFTGYVYKNTLGKSLPRTSGAQYSASKKISKDAAQPGDLVFFSGNGRSITHVAIYAGNNRLLHAAGKQVKYSNLYDGYWNKRIVGFGTFR</sequence>
<dbReference type="Gene3D" id="2.30.30.40">
    <property type="entry name" value="SH3 Domains"/>
    <property type="match status" value="1"/>
</dbReference>
<evidence type="ECO:0000256" key="3">
    <source>
        <dbReference type="ARBA" id="ARBA00022801"/>
    </source>
</evidence>
<proteinExistence type="inferred from homology"/>
<dbReference type="AlphaFoldDB" id="A0A433RTW0"/>
<organism evidence="8 9">
    <name type="scientific">Candidatus Kurthia intestinigallinarum</name>
    <dbReference type="NCBI Taxonomy" id="1562256"/>
    <lineage>
        <taxon>Bacteria</taxon>
        <taxon>Bacillati</taxon>
        <taxon>Bacillota</taxon>
        <taxon>Bacilli</taxon>
        <taxon>Bacillales</taxon>
        <taxon>Caryophanaceae</taxon>
        <taxon>Kurthia</taxon>
    </lineage>
</organism>
<feature type="domain" description="NlpC/P60" evidence="7">
    <location>
        <begin position="114"/>
        <end position="235"/>
    </location>
</feature>
<feature type="domain" description="SH3b" evidence="6">
    <location>
        <begin position="43"/>
        <end position="111"/>
    </location>
</feature>
<evidence type="ECO:0000259" key="7">
    <source>
        <dbReference type="PROSITE" id="PS51935"/>
    </source>
</evidence>
<dbReference type="OrthoDB" id="9813368at2"/>
<keyword evidence="5" id="KW-0732">Signal</keyword>
<dbReference type="Gene3D" id="3.90.1720.10">
    <property type="entry name" value="endopeptidase domain like (from Nostoc punctiforme)"/>
    <property type="match status" value="1"/>
</dbReference>
<reference evidence="8 9" key="1">
    <citation type="submission" date="2014-11" db="EMBL/GenBank/DDBJ databases">
        <title>Genome sequence and analysis of novel Kurthia sp.</title>
        <authorList>
            <person name="Lawson J.N."/>
            <person name="Gonzalez J.E."/>
            <person name="Rinauldi L."/>
            <person name="Xuan Z."/>
            <person name="Firman A."/>
            <person name="Shaddox L."/>
            <person name="Trudeau A."/>
            <person name="Shah S."/>
            <person name="Reiman D."/>
        </authorList>
    </citation>
    <scope>NUCLEOTIDE SEQUENCE [LARGE SCALE GENOMIC DNA]</scope>
    <source>
        <strain evidence="8 9">3B1D</strain>
    </source>
</reference>
<dbReference type="RefSeq" id="WP_126990899.1">
    <property type="nucleotide sequence ID" value="NZ_JTFC01000031.1"/>
</dbReference>
<dbReference type="EMBL" id="JTFC01000031">
    <property type="protein sequence ID" value="RUS55591.1"/>
    <property type="molecule type" value="Genomic_DNA"/>
</dbReference>
<dbReference type="PANTHER" id="PTHR47053">
    <property type="entry name" value="MUREIN DD-ENDOPEPTIDASE MEPH-RELATED"/>
    <property type="match status" value="1"/>
</dbReference>
<gene>
    <name evidence="8" type="ORF">QI30_11755</name>
</gene>
<evidence type="ECO:0000259" key="6">
    <source>
        <dbReference type="PROSITE" id="PS51781"/>
    </source>
</evidence>
<dbReference type="PANTHER" id="PTHR47053:SF1">
    <property type="entry name" value="MUREIN DD-ENDOPEPTIDASE MEPH-RELATED"/>
    <property type="match status" value="1"/>
</dbReference>
<keyword evidence="3 8" id="KW-0378">Hydrolase</keyword>
<evidence type="ECO:0000313" key="9">
    <source>
        <dbReference type="Proteomes" id="UP000288623"/>
    </source>
</evidence>
<feature type="signal peptide" evidence="5">
    <location>
        <begin position="1"/>
        <end position="26"/>
    </location>
</feature>
<dbReference type="SMART" id="SM00287">
    <property type="entry name" value="SH3b"/>
    <property type="match status" value="1"/>
</dbReference>
<dbReference type="InterPro" id="IPR051202">
    <property type="entry name" value="Peptidase_C40"/>
</dbReference>
<dbReference type="GO" id="GO:0008234">
    <property type="term" value="F:cysteine-type peptidase activity"/>
    <property type="evidence" value="ECO:0007669"/>
    <property type="project" value="UniProtKB-KW"/>
</dbReference>
<feature type="chain" id="PRO_5039189600" evidence="5">
    <location>
        <begin position="27"/>
        <end position="235"/>
    </location>
</feature>
<dbReference type="InterPro" id="IPR038765">
    <property type="entry name" value="Papain-like_cys_pep_sf"/>
</dbReference>
<keyword evidence="9" id="KW-1185">Reference proteome</keyword>
<keyword evidence="2" id="KW-0645">Protease</keyword>
<protein>
    <submittedName>
        <fullName evidence="8">Glycoside hydrolase</fullName>
    </submittedName>
</protein>
<comment type="similarity">
    <text evidence="1">Belongs to the peptidase C40 family.</text>
</comment>
<comment type="caution">
    <text evidence="8">The sequence shown here is derived from an EMBL/GenBank/DDBJ whole genome shotgun (WGS) entry which is preliminary data.</text>
</comment>
<dbReference type="PROSITE" id="PS51781">
    <property type="entry name" value="SH3B"/>
    <property type="match status" value="1"/>
</dbReference>
<name>A0A433RTW0_9BACL</name>
<evidence type="ECO:0000313" key="8">
    <source>
        <dbReference type="EMBL" id="RUS55591.1"/>
    </source>
</evidence>
<dbReference type="Proteomes" id="UP000288623">
    <property type="component" value="Unassembled WGS sequence"/>
</dbReference>
<dbReference type="InterPro" id="IPR000064">
    <property type="entry name" value="NLP_P60_dom"/>
</dbReference>